<evidence type="ECO:0000256" key="3">
    <source>
        <dbReference type="ARBA" id="ARBA00022989"/>
    </source>
</evidence>
<evidence type="ECO:0000256" key="5">
    <source>
        <dbReference type="SAM" id="Phobius"/>
    </source>
</evidence>
<name>A0ABZ0B6Q4_9SPHN</name>
<comment type="subcellular location">
    <subcellularLocation>
        <location evidence="1">Membrane</location>
        <topology evidence="1">Multi-pass membrane protein</topology>
    </subcellularLocation>
</comment>
<dbReference type="PANTHER" id="PTHR36926">
    <property type="entry name" value="COLICIN V PRODUCTION PROTEIN"/>
    <property type="match status" value="1"/>
</dbReference>
<dbReference type="PANTHER" id="PTHR36926:SF1">
    <property type="entry name" value="COLICIN V PRODUCTION PROTEIN"/>
    <property type="match status" value="1"/>
</dbReference>
<dbReference type="RefSeq" id="WP_313913370.1">
    <property type="nucleotide sequence ID" value="NZ_CP135076.1"/>
</dbReference>
<evidence type="ECO:0000256" key="1">
    <source>
        <dbReference type="ARBA" id="ARBA00004141"/>
    </source>
</evidence>
<keyword evidence="3 5" id="KW-1133">Transmembrane helix</keyword>
<keyword evidence="4 5" id="KW-0472">Membrane</keyword>
<dbReference type="InterPro" id="IPR003825">
    <property type="entry name" value="Colicin-V_CvpA"/>
</dbReference>
<accession>A0ABZ0B6Q4</accession>
<feature type="transmembrane region" description="Helical" evidence="5">
    <location>
        <begin position="6"/>
        <end position="23"/>
    </location>
</feature>
<evidence type="ECO:0000256" key="2">
    <source>
        <dbReference type="ARBA" id="ARBA00022692"/>
    </source>
</evidence>
<feature type="transmembrane region" description="Helical" evidence="5">
    <location>
        <begin position="30"/>
        <end position="50"/>
    </location>
</feature>
<sequence>MGLTALDIIVLVVIGGAALLGLRRGFVTEVLSLIAYIFIIFTVKVFHTPVTAWLDGIVGTASGAAVLAFVIIAGLTYFGGRMVANAIGSRVRTSILGPIDRALGFGFGALKGLILTSLAFLLLLLVMDTIHGGPQDRPTWITASRSYPLLNATSASVADFVDRRRHGEPVFPEGTWRGDG</sequence>
<dbReference type="Pfam" id="PF02674">
    <property type="entry name" value="Colicin_V"/>
    <property type="match status" value="1"/>
</dbReference>
<proteinExistence type="predicted"/>
<feature type="transmembrane region" description="Helical" evidence="5">
    <location>
        <begin position="56"/>
        <end position="80"/>
    </location>
</feature>
<keyword evidence="7" id="KW-1185">Reference proteome</keyword>
<dbReference type="EMBL" id="CP135076">
    <property type="protein sequence ID" value="WNO52675.1"/>
    <property type="molecule type" value="Genomic_DNA"/>
</dbReference>
<reference evidence="6 7" key="1">
    <citation type="submission" date="2023-09" db="EMBL/GenBank/DDBJ databases">
        <authorList>
            <person name="Rey-Velasco X."/>
        </authorList>
    </citation>
    <scope>NUCLEOTIDE SEQUENCE [LARGE SCALE GENOMIC DNA]</scope>
    <source>
        <strain evidence="6 7">W311</strain>
    </source>
</reference>
<dbReference type="InterPro" id="IPR052719">
    <property type="entry name" value="CvpA-like"/>
</dbReference>
<evidence type="ECO:0000313" key="7">
    <source>
        <dbReference type="Proteomes" id="UP001302249"/>
    </source>
</evidence>
<feature type="transmembrane region" description="Helical" evidence="5">
    <location>
        <begin position="101"/>
        <end position="127"/>
    </location>
</feature>
<dbReference type="Proteomes" id="UP001302249">
    <property type="component" value="Chromosome"/>
</dbReference>
<protein>
    <submittedName>
        <fullName evidence="6">CvpA family protein</fullName>
    </submittedName>
</protein>
<evidence type="ECO:0000256" key="4">
    <source>
        <dbReference type="ARBA" id="ARBA00023136"/>
    </source>
</evidence>
<gene>
    <name evidence="6" type="ORF">RPR59_09380</name>
</gene>
<keyword evidence="2 5" id="KW-0812">Transmembrane</keyword>
<evidence type="ECO:0000313" key="6">
    <source>
        <dbReference type="EMBL" id="WNO52675.1"/>
    </source>
</evidence>
<organism evidence="6 7">
    <name type="scientific">Stakelama saccharophila</name>
    <dbReference type="NCBI Taxonomy" id="3075605"/>
    <lineage>
        <taxon>Bacteria</taxon>
        <taxon>Pseudomonadati</taxon>
        <taxon>Pseudomonadota</taxon>
        <taxon>Alphaproteobacteria</taxon>
        <taxon>Sphingomonadales</taxon>
        <taxon>Sphingomonadaceae</taxon>
        <taxon>Stakelama</taxon>
    </lineage>
</organism>